<reference evidence="2 3" key="1">
    <citation type="submission" date="2023-03" db="EMBL/GenBank/DDBJ databases">
        <title>Complete genome sequences of several Auritidibacter ignavus strains isolated from ear infections.</title>
        <authorList>
            <person name="Baehr T."/>
            <person name="Baumhoegger A.M."/>
        </authorList>
    </citation>
    <scope>NUCLEOTIDE SEQUENCE [LARGE SCALE GENOMIC DNA]</scope>
    <source>
        <strain evidence="2 3">BABAE-6</strain>
    </source>
</reference>
<evidence type="ECO:0000313" key="2">
    <source>
        <dbReference type="EMBL" id="WGH93787.1"/>
    </source>
</evidence>
<protein>
    <submittedName>
        <fullName evidence="2">FdtA/QdtA family cupin domain-containing protein</fullName>
    </submittedName>
</protein>
<dbReference type="Proteomes" id="UP001224674">
    <property type="component" value="Chromosome"/>
</dbReference>
<dbReference type="InterPro" id="IPR014710">
    <property type="entry name" value="RmlC-like_jellyroll"/>
</dbReference>
<dbReference type="SUPFAM" id="SSF51182">
    <property type="entry name" value="RmlC-like cupins"/>
    <property type="match status" value="1"/>
</dbReference>
<evidence type="ECO:0000259" key="1">
    <source>
        <dbReference type="Pfam" id="PF05523"/>
    </source>
</evidence>
<dbReference type="Gene3D" id="2.60.120.10">
    <property type="entry name" value="Jelly Rolls"/>
    <property type="match status" value="1"/>
</dbReference>
<accession>A0AAJ6AJF9</accession>
<proteinExistence type="predicted"/>
<dbReference type="InterPro" id="IPR008894">
    <property type="entry name" value="QdtA_cupin_dom"/>
</dbReference>
<feature type="domain" description="Sugar 3,4-ketoisomerase QdtA cupin" evidence="1">
    <location>
        <begin position="14"/>
        <end position="138"/>
    </location>
</feature>
<dbReference type="AlphaFoldDB" id="A0AAJ6AJF9"/>
<sequence length="144" mass="16498">MMASNDRLTPWRRVRLQDEGDERGRLSIIETSPRLLDKIDRVYFIHGTLEGSVRGCHAHRALEQVLVCLAGQVRIRLDAGDRHENIVLQDPRDGLYIGPLVWRELTGFSPTTVCAVLASHRYDPDDYIHDYSTFLEERQEGIGL</sequence>
<keyword evidence="3" id="KW-1185">Reference proteome</keyword>
<dbReference type="InterPro" id="IPR011051">
    <property type="entry name" value="RmlC_Cupin_sf"/>
</dbReference>
<name>A0AAJ6AJF9_9MICC</name>
<evidence type="ECO:0000313" key="3">
    <source>
        <dbReference type="Proteomes" id="UP001224674"/>
    </source>
</evidence>
<dbReference type="Pfam" id="PF05523">
    <property type="entry name" value="FdtA"/>
    <property type="match status" value="1"/>
</dbReference>
<dbReference type="RefSeq" id="WP_199223098.1">
    <property type="nucleotide sequence ID" value="NZ_CP122562.1"/>
</dbReference>
<dbReference type="EMBL" id="CP122566">
    <property type="protein sequence ID" value="WGH93787.1"/>
    <property type="molecule type" value="Genomic_DNA"/>
</dbReference>
<dbReference type="CDD" id="cd20292">
    <property type="entry name" value="cupin_QdtA-like"/>
    <property type="match status" value="1"/>
</dbReference>
<organism evidence="2 3">
    <name type="scientific">Auritidibacter ignavus</name>
    <dbReference type="NCBI Taxonomy" id="678932"/>
    <lineage>
        <taxon>Bacteria</taxon>
        <taxon>Bacillati</taxon>
        <taxon>Actinomycetota</taxon>
        <taxon>Actinomycetes</taxon>
        <taxon>Micrococcales</taxon>
        <taxon>Micrococcaceae</taxon>
        <taxon>Auritidibacter</taxon>
    </lineage>
</organism>
<gene>
    <name evidence="2" type="ORF">QDX21_03035</name>
</gene>